<name>A0A0K2UQH3_LEPSM</name>
<evidence type="ECO:0000259" key="5">
    <source>
        <dbReference type="Pfam" id="PF25033"/>
    </source>
</evidence>
<feature type="domain" description="Chorein N-terminal" evidence="4">
    <location>
        <begin position="1"/>
        <end position="842"/>
    </location>
</feature>
<feature type="region of interest" description="Disordered" evidence="3">
    <location>
        <begin position="1056"/>
        <end position="1082"/>
    </location>
</feature>
<dbReference type="GO" id="GO:0045053">
    <property type="term" value="P:protein retention in Golgi apparatus"/>
    <property type="evidence" value="ECO:0007669"/>
    <property type="project" value="TreeGrafter"/>
</dbReference>
<dbReference type="OrthoDB" id="6373482at2759"/>
<organism evidence="7">
    <name type="scientific">Lepeophtheirus salmonis</name>
    <name type="common">Salmon louse</name>
    <name type="synonym">Caligus salmonis</name>
    <dbReference type="NCBI Taxonomy" id="72036"/>
    <lineage>
        <taxon>Eukaryota</taxon>
        <taxon>Metazoa</taxon>
        <taxon>Ecdysozoa</taxon>
        <taxon>Arthropoda</taxon>
        <taxon>Crustacea</taxon>
        <taxon>Multicrustacea</taxon>
        <taxon>Hexanauplia</taxon>
        <taxon>Copepoda</taxon>
        <taxon>Siphonostomatoida</taxon>
        <taxon>Caligidae</taxon>
        <taxon>Lepeophtheirus</taxon>
    </lineage>
</organism>
<comment type="similarity">
    <text evidence="1">Belongs to the VPS13 family.</text>
</comment>
<evidence type="ECO:0000259" key="6">
    <source>
        <dbReference type="Pfam" id="PF25037"/>
    </source>
</evidence>
<accession>A0A0K2UQH3</accession>
<dbReference type="InterPro" id="IPR026847">
    <property type="entry name" value="VPS13"/>
</dbReference>
<evidence type="ECO:0000256" key="1">
    <source>
        <dbReference type="ARBA" id="ARBA00006545"/>
    </source>
</evidence>
<dbReference type="InterPro" id="IPR026854">
    <property type="entry name" value="VPS13_N"/>
</dbReference>
<evidence type="ECO:0000256" key="2">
    <source>
        <dbReference type="ARBA" id="ARBA00022448"/>
    </source>
</evidence>
<dbReference type="PANTHER" id="PTHR16166:SF93">
    <property type="entry name" value="INTERMEMBRANE LIPID TRANSFER PROTEIN VPS13"/>
    <property type="match status" value="1"/>
</dbReference>
<keyword evidence="2" id="KW-0813">Transport</keyword>
<feature type="domain" description="Intermembrane lipid transfer protein VPS13-like C-terminal" evidence="6">
    <location>
        <begin position="3235"/>
        <end position="3322"/>
    </location>
</feature>
<evidence type="ECO:0000259" key="4">
    <source>
        <dbReference type="Pfam" id="PF12624"/>
    </source>
</evidence>
<dbReference type="GO" id="GO:0006623">
    <property type="term" value="P:protein targeting to vacuole"/>
    <property type="evidence" value="ECO:0007669"/>
    <property type="project" value="TreeGrafter"/>
</dbReference>
<protein>
    <submittedName>
        <fullName evidence="7">Uncharacterized protein</fullName>
    </submittedName>
</protein>
<dbReference type="PANTHER" id="PTHR16166">
    <property type="entry name" value="VACUOLAR PROTEIN SORTING-ASSOCIATED PROTEIN VPS13"/>
    <property type="match status" value="1"/>
</dbReference>
<dbReference type="InterPro" id="IPR056747">
    <property type="entry name" value="VPS13-like_M"/>
</dbReference>
<dbReference type="InterPro" id="IPR056748">
    <property type="entry name" value="VPS13-like_C"/>
</dbReference>
<evidence type="ECO:0000256" key="3">
    <source>
        <dbReference type="SAM" id="MobiDB-lite"/>
    </source>
</evidence>
<dbReference type="Pfam" id="PF25033">
    <property type="entry name" value="VPS13_M"/>
    <property type="match status" value="1"/>
</dbReference>
<dbReference type="Pfam" id="PF12624">
    <property type="entry name" value="VPS13_N"/>
    <property type="match status" value="1"/>
</dbReference>
<reference evidence="7" key="1">
    <citation type="submission" date="2014-05" db="EMBL/GenBank/DDBJ databases">
        <authorList>
            <person name="Chronopoulou M."/>
        </authorList>
    </citation>
    <scope>NUCLEOTIDE SEQUENCE</scope>
    <source>
        <tissue evidence="7">Whole organism</tissue>
    </source>
</reference>
<sequence length="3390" mass="383616">MVSTVLASVIQNYLGQYLELADSSISVGSEVRLSNVRLKESALSDLGLPLKCVHGKVSKLVIKIPWFSLFTSPTSIEIDGLHLLLVPSTSVKYDEEKEKKLAQEAKLKRLQRAEDAKKIRETKNLMEGENKGNEVKDTFVERLGANILKNLELVITRVHIRYEDDGNSSGGYPFATGITLEKLTINTKADGDKSANLSDKLKIFQKYVILDSLALYWRPRANLYSVDTIIHDEVVDVMFNSNIGTREKPIKKLKYLLGPVSSNAKLQWCLNPELYSFEKPQLDLSISMEELKLSLTKYQYYDFILLLQSFEYISRASQFRKYKACYNLENLPHYRGRAKDLWNFAYDSIFEEKIMRRRRNWSWSHISFHTQNCKKYRHAYKLKLSKGTLNISKETLKDLQKYEVILDEVNIRIQRQLAENEVDEIIQEQKSEKASEKGWFSGWLGSSTPAVAKDSSRPIKQGLDMMNKDMRKLGQALSYEEKLKLYEVLDYQDDAQYGIYPKNYVAKKLNFFLDRLKVIICDEDLNDSAVVTLELSTVKSYVCQRPSANNLKFTMGLEKLTVIGFNGVPLVNTQDDSGLLNFEFENNPPAGEDIEKDGMSLFDQRVALVSSPLEFIYDSSTLYHLMEVFKTSEELNLANLQHTAASYLNEYRQTSTLTLQYIVDNRNLIDVNICFNSCIVILPMYGKYSEDLPVAVANLGCIVIKSQPINTNLKNLSTKKTSDFNVSELTETLRSQVYYKFDVSLKNMQVLVSMGKKEKWREEISSEDSYLFLLNPTSIHLKLEICVIKNDPNLPLYKISGSLKSISVTIADYRLIKLTQIVDSIIDAYKNTQTSTIKRSDSNESMVSALSSFANSGSLMSSFTSAPVSTSPDVVCSKAMGSMSQVPLVNMTNLILDFSIKMVYLKISHLKPSNLDEEEDIFYFKINDLDASAKVQRFANKGIFHVGGISCEHLLLTTPSKEPIKIIQTGTDLSNLDNSKLFSLTYVDANKNSPNFASDYSSTLKSMDVIFNCVHIMIHQDALLDLIAKVNKLIDEVSSKAKNIVAMNTVANPATVQQQGDALSQKTSIKTKRGPSPSNQRLTNQLSLKTTASIGLWAQRAKKRTSSGDQGMEITELIVNAKFKSVSFDFMTSKIHLAHMRVKNLEASYIQREGDKVVTAKLVGFTVSDGSSDTIYPDIIRSMDEKVFDAKIRFFNNLTTEMKTLDPTLIDLQVFVQMGRIRLVFLMKFLNDFLAFLEPFSTAKEIVAEKANDAFEEASKTFSNAYANAVRAQLNIKMEAPLIIIPVFSRSKTALSANLGTLSLRNRFIQDNRRNNIFFDEMFIQLKDLNLQRVKFRNEDNQIISSIPIVKPITFELDLLRNMAGVYKIDDPPELSIKGTLYSIQAEMSKGDYNVIMGILSDNFSEKGSFATLQREKPTGSNNDTFRKPFHKQNVGLSLPLKRNHNSSKTSLASSIGSFKSLHRIISSENKHPEAIAVNFDFKFLGFKAEIFSNETTFNSPRPKSEALAKIHLEDLGVYGHLRIDSSISANIGIRDFILEDSRDPDGTNLKNKNTQRILTLMEAKKRDQKSSNNMIDVTYSRDSVGNSDVKVTVHSFILVGSISYLLDIAYFFIPNEQNNYEMNTNTRSNLPTKNTDSETQIKEVTANDDPTKFSFFLLMEEPDIFLVENICDINSESLLLNMELQFKHTSTSEGEFFIDSSLTNIRCHTRPFRPLKGKNSSAVQILQPCTVSLKASKPSSHGMRVDANFSDLCLNVSPRSIRIIQNSVMAFFDSMNSQDSISKNEGVMHSSSFSNLDNIDLTDLWKIAPYKEDQFWFLRPEERDILEATEDLLIGLDNHIKPSESSFYLYQDEQAIVNVNNLIIKIGSDSAVVPSILIESSLECDIKNWSSDRMSAISTIKIEVAYYNSKCALWEPVLEPIVQRSIQDMNPSYKRWDLNVTLHNNASNDFGSALISPSFDEVDSFISPENMPPLSTISFASRDVLEITITRSFLKVLNSLSTEFFYPSQKEENKKKALTQVHGPVALVVQNRLGKQIELQLKSKGFVYTLVDDNFANVNSAVVPHNEDVYLNFNRTDKNDKGGKNIYVSPLREQKEKSDATIRLHVEGENQRFFEIPISKADQRFFPFQFRGCEDGFNVNMGLVSSIKVENGVKFITLGSMVRFKNNYKLPVEIFISSSGKSQTLKKLTVISTDKQFHVPINELNYGKDAYFAFRISEQGGNIGVEFIHWKEIINGSISKVIRCTNCSGAPDVFISFEVSSDSIYFEQSQKLKSVVYNVDIKPVMIFKNCLPLTLHFNIGNNDNKESSFIDPGTIAQFRGMKYGETIVKFQIFEFRNMDWTCNQVISKFMPELSLWKFESMNGDKKQKMDLCVHSILHGGTQMISLYAPFWMINKTGKSLAYKGNNDAAGLIHHPAEWSDIPIMFSYSAKSLFGKRQCSIKVDDSLWSDAFTLDTIEDAGKVSCKALSNKSSCATKKSNEVHHVGININLSKSSLTKIISFTPYYMLLNMAKDFSVELAEYDENNQNYDWILLEPDKCIPFWPKKHGNVIVRVTNTKEITPPFTLNVVHSTLLALGNKYGGLFVECRISGSETLLTISPYKKGYAPVRLINHSHNHMIEYTETGQDNKQFLAPGETCFFTWTNPNGPRKLLWSVSGFVEEHTNSLESDGQGVIELVKGSYLEWVSFLDGMQRILLFSQDTGLCYQLARNLSEMERINQEIDVSIQGIGISLVHNDDVRSGFVNKELLYASISASDLVWEFRKSGKTRYKSLTQKQCMDLEKDFQVYMRESSIGHFVNHTRCIGTDLKVNYQEEKIYSPIEGRLRRQFQRGLWFQIRLSAHQRQFHAKINRVQIDNQLRECLFPVIFAPVPLPKSVMSESIPKPFIELSILEYISPEHTELRQYKYFQSLVQECHIKIDQGMINALMDFLFDSEEENLEVKEFLDEDLKLAMKGLKDFATLTVTQGHKDFYDYLHLSPLKVHVSFSLTSYNSTGVPRSNFISLILQSFGVTITDTDDIIFRLAYFERRHTFFSSEDLLGQMIRHYKSQAIKQIYVLIFGLDVIGNPLGLVVGVTRSVEDLFYEPFQGAVEGPSEFAEGLGIGIRSVFSGVVGGAAGTVSKITGALGKGLASLTFDEKFQNKRRDAIKKRGRQNFGTSMARSSKGLIMGLVDGVTGVATKPIEGAIEDGVVGFFKGAAKGSIGIVARPVGGVIDFTSGAFDSVKRATEVSQETGRIRPARFLHPDGVVRYYDLKSAQWTKVLNDLNKGHYAKTDYYVIYEDNPYEKEQGYLVTNKRVFCIAYKAVMGSWTIYWEFLHRDLLGPPSGGLEEGNRWYLLLKPKEEAAGRSGILSIFSSADKGKKMYIRSRDSARYIARVIEDLRVTSANELME</sequence>
<feature type="compositionally biased region" description="Polar residues" evidence="3">
    <location>
        <begin position="1056"/>
        <end position="1068"/>
    </location>
</feature>
<dbReference type="Pfam" id="PF25037">
    <property type="entry name" value="VPS13_C"/>
    <property type="match status" value="1"/>
</dbReference>
<dbReference type="EMBL" id="HACA01022625">
    <property type="protein sequence ID" value="CDW39986.1"/>
    <property type="molecule type" value="Transcribed_RNA"/>
</dbReference>
<proteinExistence type="inferred from homology"/>
<evidence type="ECO:0000313" key="7">
    <source>
        <dbReference type="EMBL" id="CDW39986.1"/>
    </source>
</evidence>
<feature type="domain" description="VPS13-like middle region" evidence="5">
    <location>
        <begin position="1132"/>
        <end position="2005"/>
    </location>
</feature>